<name>A0ACB8SA18_9AGAM</name>
<accession>A0ACB8SA18</accession>
<gene>
    <name evidence="1" type="ORF">FA95DRAFT_1601369</name>
</gene>
<organism evidence="1 2">
    <name type="scientific">Auriscalpium vulgare</name>
    <dbReference type="NCBI Taxonomy" id="40419"/>
    <lineage>
        <taxon>Eukaryota</taxon>
        <taxon>Fungi</taxon>
        <taxon>Dikarya</taxon>
        <taxon>Basidiomycota</taxon>
        <taxon>Agaricomycotina</taxon>
        <taxon>Agaricomycetes</taxon>
        <taxon>Russulales</taxon>
        <taxon>Auriscalpiaceae</taxon>
        <taxon>Auriscalpium</taxon>
    </lineage>
</organism>
<dbReference type="EMBL" id="MU275842">
    <property type="protein sequence ID" value="KAI0053013.1"/>
    <property type="molecule type" value="Genomic_DNA"/>
</dbReference>
<proteinExistence type="predicted"/>
<evidence type="ECO:0000313" key="1">
    <source>
        <dbReference type="EMBL" id="KAI0053013.1"/>
    </source>
</evidence>
<comment type="caution">
    <text evidence="1">The sequence shown here is derived from an EMBL/GenBank/DDBJ whole genome shotgun (WGS) entry which is preliminary data.</text>
</comment>
<reference evidence="1" key="1">
    <citation type="submission" date="2021-02" db="EMBL/GenBank/DDBJ databases">
        <authorList>
            <consortium name="DOE Joint Genome Institute"/>
            <person name="Ahrendt S."/>
            <person name="Looney B.P."/>
            <person name="Miyauchi S."/>
            <person name="Morin E."/>
            <person name="Drula E."/>
            <person name="Courty P.E."/>
            <person name="Chicoki N."/>
            <person name="Fauchery L."/>
            <person name="Kohler A."/>
            <person name="Kuo A."/>
            <person name="Labutti K."/>
            <person name="Pangilinan J."/>
            <person name="Lipzen A."/>
            <person name="Riley R."/>
            <person name="Andreopoulos W."/>
            <person name="He G."/>
            <person name="Johnson J."/>
            <person name="Barry K.W."/>
            <person name="Grigoriev I.V."/>
            <person name="Nagy L."/>
            <person name="Hibbett D."/>
            <person name="Henrissat B."/>
            <person name="Matheny P.B."/>
            <person name="Labbe J."/>
            <person name="Martin F."/>
        </authorList>
    </citation>
    <scope>NUCLEOTIDE SEQUENCE</scope>
    <source>
        <strain evidence="1">FP105234-sp</strain>
    </source>
</reference>
<dbReference type="Proteomes" id="UP000814033">
    <property type="component" value="Unassembled WGS sequence"/>
</dbReference>
<evidence type="ECO:0000313" key="2">
    <source>
        <dbReference type="Proteomes" id="UP000814033"/>
    </source>
</evidence>
<protein>
    <submittedName>
        <fullName evidence="1">Uncharacterized protein</fullName>
    </submittedName>
</protein>
<reference evidence="1" key="2">
    <citation type="journal article" date="2022" name="New Phytol.">
        <title>Evolutionary transition to the ectomycorrhizal habit in the genomes of a hyperdiverse lineage of mushroom-forming fungi.</title>
        <authorList>
            <person name="Looney B."/>
            <person name="Miyauchi S."/>
            <person name="Morin E."/>
            <person name="Drula E."/>
            <person name="Courty P.E."/>
            <person name="Kohler A."/>
            <person name="Kuo A."/>
            <person name="LaButti K."/>
            <person name="Pangilinan J."/>
            <person name="Lipzen A."/>
            <person name="Riley R."/>
            <person name="Andreopoulos W."/>
            <person name="He G."/>
            <person name="Johnson J."/>
            <person name="Nolan M."/>
            <person name="Tritt A."/>
            <person name="Barry K.W."/>
            <person name="Grigoriev I.V."/>
            <person name="Nagy L.G."/>
            <person name="Hibbett D."/>
            <person name="Henrissat B."/>
            <person name="Matheny P.B."/>
            <person name="Labbe J."/>
            <person name="Martin F.M."/>
        </authorList>
    </citation>
    <scope>NUCLEOTIDE SEQUENCE</scope>
    <source>
        <strain evidence="1">FP105234-sp</strain>
    </source>
</reference>
<keyword evidence="2" id="KW-1185">Reference proteome</keyword>
<sequence>MSPMSSLQQAWDLAQPRLNSVKDSLFSIASPTTRIIRVGQLDAELLDQELVNILRDPLSKALGLIHSTLKTRFEPELVLVIQLTLYRLSVWNSGASYGAKLQDLTYRAPASSAKHLSPTGLPRRLLLIHGSLTIIVPYLHNRIRGRALSKAWPDAPSSDRRRKAWDLLTRLETLHGVLALGSFVSFLWDGRYRTLADRLLGMQLVPARPLIRRDVSYEFMNRQMVWHAFTVSKPVPSLANFRVIRSPQEFLLFILPLLPHRTLRRAFSTGLSAVTHPLTALPILLPARARALMGMSEASGEDSKLPTPPHGKYWHLSSAECAVCHENAAVNLNLSEPANALAQASGTGFYAPSASQGTSTGALDSDEPPAHPITTPYAASCGHTYCYACIAERMLRAADEGTGPWECLRCGVAVHLAQRVQVDEMYWASEGEGEGSVEEWGSDYFDELGSSISGVSGSMGSRSWVSGSDEDRSE</sequence>